<gene>
    <name evidence="1" type="ORF">MKZ38_007217</name>
</gene>
<dbReference type="Proteomes" id="UP001201980">
    <property type="component" value="Unassembled WGS sequence"/>
</dbReference>
<comment type="caution">
    <text evidence="1">The sequence shown here is derived from an EMBL/GenBank/DDBJ whole genome shotgun (WGS) entry which is preliminary data.</text>
</comment>
<accession>A0AAD5RI19</accession>
<name>A0AAD5RI19_9PEZI</name>
<dbReference type="EMBL" id="JAKWBI020000456">
    <property type="protein sequence ID" value="KAJ2894788.1"/>
    <property type="molecule type" value="Genomic_DNA"/>
</dbReference>
<organism evidence="1 2">
    <name type="scientific">Zalerion maritima</name>
    <dbReference type="NCBI Taxonomy" id="339359"/>
    <lineage>
        <taxon>Eukaryota</taxon>
        <taxon>Fungi</taxon>
        <taxon>Dikarya</taxon>
        <taxon>Ascomycota</taxon>
        <taxon>Pezizomycotina</taxon>
        <taxon>Sordariomycetes</taxon>
        <taxon>Lulworthiomycetidae</taxon>
        <taxon>Lulworthiales</taxon>
        <taxon>Lulworthiaceae</taxon>
        <taxon>Zalerion</taxon>
    </lineage>
</organism>
<protein>
    <submittedName>
        <fullName evidence="1">Uncharacterized protein</fullName>
    </submittedName>
</protein>
<keyword evidence="2" id="KW-1185">Reference proteome</keyword>
<evidence type="ECO:0000313" key="1">
    <source>
        <dbReference type="EMBL" id="KAJ2894788.1"/>
    </source>
</evidence>
<proteinExistence type="predicted"/>
<dbReference type="AlphaFoldDB" id="A0AAD5RI19"/>
<evidence type="ECO:0000313" key="2">
    <source>
        <dbReference type="Proteomes" id="UP001201980"/>
    </source>
</evidence>
<sequence>MNDRTTSPLKVESMKLLRSGSNCRPPPVPVRIPAFPPTSLPALPFPVRSSKFPITGKSLRALQEPLGKLTNQRRAFLRLLRPRSSVASTSPGLSARASVVGVSRHFADGTFQA</sequence>
<reference evidence="1" key="1">
    <citation type="submission" date="2022-07" db="EMBL/GenBank/DDBJ databases">
        <title>Draft genome sequence of Zalerion maritima ATCC 34329, a (micro)plastics degrading marine fungus.</title>
        <authorList>
            <person name="Paco A."/>
            <person name="Goncalves M.F.M."/>
            <person name="Rocha-Santos T.A.P."/>
            <person name="Alves A."/>
        </authorList>
    </citation>
    <scope>NUCLEOTIDE SEQUENCE</scope>
    <source>
        <strain evidence="1">ATCC 34329</strain>
    </source>
</reference>